<dbReference type="AlphaFoldDB" id="A0A429VBI8"/>
<evidence type="ECO:0000256" key="1">
    <source>
        <dbReference type="SAM" id="SignalP"/>
    </source>
</evidence>
<organism evidence="2 3">
    <name type="scientific">Sphingomonas ginkgonis</name>
    <dbReference type="NCBI Taxonomy" id="2315330"/>
    <lineage>
        <taxon>Bacteria</taxon>
        <taxon>Pseudomonadati</taxon>
        <taxon>Pseudomonadota</taxon>
        <taxon>Alphaproteobacteria</taxon>
        <taxon>Sphingomonadales</taxon>
        <taxon>Sphingomonadaceae</taxon>
        <taxon>Sphingomonas</taxon>
    </lineage>
</organism>
<feature type="chain" id="PRO_5019561534" description="DUF4402 domain-containing protein" evidence="1">
    <location>
        <begin position="22"/>
        <end position="154"/>
    </location>
</feature>
<protein>
    <recommendedName>
        <fullName evidence="4">DUF4402 domain-containing protein</fullName>
    </recommendedName>
</protein>
<keyword evidence="1" id="KW-0732">Signal</keyword>
<accession>A0A429VBI8</accession>
<evidence type="ECO:0000313" key="3">
    <source>
        <dbReference type="Proteomes" id="UP000274661"/>
    </source>
</evidence>
<comment type="caution">
    <text evidence="2">The sequence shown here is derived from an EMBL/GenBank/DDBJ whole genome shotgun (WGS) entry which is preliminary data.</text>
</comment>
<keyword evidence="3" id="KW-1185">Reference proteome</keyword>
<name>A0A429VBI8_9SPHN</name>
<sequence length="154" mass="15566">MRIITLALPVTILLAAVPAQAANVTFTGVLTNSCTLSLTTPGILAPATSGTIFGSEQSGGTAAVMAVAAVGVFPTITFNAPSVTLAPTNWTATHTDEIRYTSANGASQVYTSGSSSFRETGLLDTFTVHGRISSAEGFAGGSYALTSVVTCSQL</sequence>
<dbReference type="EMBL" id="RWJF01000001">
    <property type="protein sequence ID" value="RST31324.1"/>
    <property type="molecule type" value="Genomic_DNA"/>
</dbReference>
<reference evidence="2 3" key="1">
    <citation type="submission" date="2018-12" db="EMBL/GenBank/DDBJ databases">
        <title>Sphingomonas sp. HMF7854 Genome sequencing and assembly.</title>
        <authorList>
            <person name="Cha I."/>
            <person name="Kang H."/>
            <person name="Kim H."/>
            <person name="Kang J."/>
            <person name="Joh K."/>
        </authorList>
    </citation>
    <scope>NUCLEOTIDE SEQUENCE [LARGE SCALE GENOMIC DNA]</scope>
    <source>
        <strain evidence="2 3">HMF7854</strain>
    </source>
</reference>
<dbReference type="Proteomes" id="UP000274661">
    <property type="component" value="Unassembled WGS sequence"/>
</dbReference>
<dbReference type="OrthoDB" id="7605618at2"/>
<dbReference type="RefSeq" id="WP_126719152.1">
    <property type="nucleotide sequence ID" value="NZ_RWJF01000001.1"/>
</dbReference>
<gene>
    <name evidence="2" type="ORF">HMF7854_11100</name>
</gene>
<evidence type="ECO:0000313" key="2">
    <source>
        <dbReference type="EMBL" id="RST31324.1"/>
    </source>
</evidence>
<feature type="signal peptide" evidence="1">
    <location>
        <begin position="1"/>
        <end position="21"/>
    </location>
</feature>
<evidence type="ECO:0008006" key="4">
    <source>
        <dbReference type="Google" id="ProtNLM"/>
    </source>
</evidence>
<proteinExistence type="predicted"/>